<evidence type="ECO:0000313" key="2">
    <source>
        <dbReference type="EMBL" id="MCD5313345.1"/>
    </source>
</evidence>
<dbReference type="AlphaFoldDB" id="A0A9X1SVX5"/>
<dbReference type="RefSeq" id="WP_231444449.1">
    <property type="nucleotide sequence ID" value="NZ_JAJOMB010000011.1"/>
</dbReference>
<keyword evidence="1" id="KW-0732">Signal</keyword>
<dbReference type="Proteomes" id="UP001138997">
    <property type="component" value="Unassembled WGS sequence"/>
</dbReference>
<evidence type="ECO:0000256" key="1">
    <source>
        <dbReference type="SAM" id="SignalP"/>
    </source>
</evidence>
<dbReference type="PROSITE" id="PS51257">
    <property type="entry name" value="PROKAR_LIPOPROTEIN"/>
    <property type="match status" value="1"/>
</dbReference>
<protein>
    <recommendedName>
        <fullName evidence="4">Lipoprotein</fullName>
    </recommendedName>
</protein>
<name>A0A9X1SVX5_9ACTN</name>
<gene>
    <name evidence="2" type="ORF">LR394_20765</name>
</gene>
<feature type="chain" id="PRO_5040958487" description="Lipoprotein" evidence="1">
    <location>
        <begin position="17"/>
        <end position="424"/>
    </location>
</feature>
<evidence type="ECO:0008006" key="4">
    <source>
        <dbReference type="Google" id="ProtNLM"/>
    </source>
</evidence>
<comment type="caution">
    <text evidence="2">The sequence shown here is derived from an EMBL/GenBank/DDBJ whole genome shotgun (WGS) entry which is preliminary data.</text>
</comment>
<sequence>MLKKLLVLVCSAVVLAGCTDPEVRVAKVASVVEPQPGVSAVVGPAGGRVVVPGGPVVDVPAGSVSGQGTLSLRKSQGAPVAPSPFLSIRDAYELKLEGAKLSGPIRLSFPVQMQPLPTSADEEAAAVLGRYEQGEWKIVPAQYDPDRKTIAAEVYEQAWWNAFVWDFSELRNAVATTYRSVLDVKAADPQCEHESAAQQAGVRVTAANSERISWCYGLDNGTAVLKVVNTQGYPVTVGFPRSWRMRQLRDGVQLPRALEALADQPGSALLSGGSTLELHPDALTPGGTVTARTSNAGFLALALALGFDAFERTSAGMPTQSTPVDPDLLTKLLKGNCLKRGRLDRPVESLAVAEESVRQAHSVAMRCLNQAWKADGFTTVARTWLTSGIDVLLDGVTGIPDGALYTQPAAIRVRATIPSTGLSS</sequence>
<evidence type="ECO:0000313" key="3">
    <source>
        <dbReference type="Proteomes" id="UP001138997"/>
    </source>
</evidence>
<accession>A0A9X1SVX5</accession>
<organism evidence="2 3">
    <name type="scientific">Kineosporia babensis</name>
    <dbReference type="NCBI Taxonomy" id="499548"/>
    <lineage>
        <taxon>Bacteria</taxon>
        <taxon>Bacillati</taxon>
        <taxon>Actinomycetota</taxon>
        <taxon>Actinomycetes</taxon>
        <taxon>Kineosporiales</taxon>
        <taxon>Kineosporiaceae</taxon>
        <taxon>Kineosporia</taxon>
    </lineage>
</organism>
<keyword evidence="3" id="KW-1185">Reference proteome</keyword>
<feature type="signal peptide" evidence="1">
    <location>
        <begin position="1"/>
        <end position="16"/>
    </location>
</feature>
<proteinExistence type="predicted"/>
<reference evidence="2" key="1">
    <citation type="submission" date="2021-11" db="EMBL/GenBank/DDBJ databases">
        <title>Streptomyces corallinus and Kineosporia corallina sp. nov., two new coral-derived marine actinobacteria.</title>
        <authorList>
            <person name="Buangrab K."/>
            <person name="Sutthacheep M."/>
            <person name="Yeemin T."/>
            <person name="Harunari E."/>
            <person name="Igarashi Y."/>
            <person name="Sripreechasak P."/>
            <person name="Kanchanasin P."/>
            <person name="Tanasupawat S."/>
            <person name="Phongsopitanun W."/>
        </authorList>
    </citation>
    <scope>NUCLEOTIDE SEQUENCE</scope>
    <source>
        <strain evidence="2">JCM 31032</strain>
    </source>
</reference>
<dbReference type="EMBL" id="JAJOMB010000011">
    <property type="protein sequence ID" value="MCD5313345.1"/>
    <property type="molecule type" value="Genomic_DNA"/>
</dbReference>